<feature type="transmembrane region" description="Helical" evidence="1">
    <location>
        <begin position="26"/>
        <end position="48"/>
    </location>
</feature>
<feature type="transmembrane region" description="Helical" evidence="1">
    <location>
        <begin position="248"/>
        <end position="268"/>
    </location>
</feature>
<keyword evidence="1" id="KW-0472">Membrane</keyword>
<evidence type="ECO:0000313" key="2">
    <source>
        <dbReference type="EMBL" id="CAB4764725.1"/>
    </source>
</evidence>
<feature type="transmembrane region" description="Helical" evidence="1">
    <location>
        <begin position="112"/>
        <end position="137"/>
    </location>
</feature>
<dbReference type="AlphaFoldDB" id="A0A6J6V0E1"/>
<dbReference type="EMBL" id="CAEZYQ010000030">
    <property type="protein sequence ID" value="CAB4764725.1"/>
    <property type="molecule type" value="Genomic_DNA"/>
</dbReference>
<reference evidence="2" key="1">
    <citation type="submission" date="2020-05" db="EMBL/GenBank/DDBJ databases">
        <authorList>
            <person name="Chiriac C."/>
            <person name="Salcher M."/>
            <person name="Ghai R."/>
            <person name="Kavagutti S V."/>
        </authorList>
    </citation>
    <scope>NUCLEOTIDE SEQUENCE</scope>
</reference>
<feature type="transmembrane region" description="Helical" evidence="1">
    <location>
        <begin position="157"/>
        <end position="180"/>
    </location>
</feature>
<keyword evidence="1" id="KW-0812">Transmembrane</keyword>
<gene>
    <name evidence="2" type="ORF">UFOPK2761_02932</name>
</gene>
<name>A0A6J6V0E1_9ZZZZ</name>
<accession>A0A6J6V0E1</accession>
<proteinExistence type="predicted"/>
<keyword evidence="1" id="KW-1133">Transmembrane helix</keyword>
<evidence type="ECO:0000256" key="1">
    <source>
        <dbReference type="SAM" id="Phobius"/>
    </source>
</evidence>
<protein>
    <submittedName>
        <fullName evidence="2">Unannotated protein</fullName>
    </submittedName>
</protein>
<sequence>MSPTAPTLNRFGVALLAEWRKLTSTALWWVLGVGMAAYLAFMGAVLAFTFAAAPPSPDTPAITGVDAALAVLGTLNAIGYVFPLLVGTLLVTTEVRHRTLTQSLLVEPRRGVLLGAKLVVAAAVGLLYGVLGVVGLLATSAPVLELVGDGIFLTDPAVLRVLGLGILVTGLWAVLGAAFGAVVPNQVAAIVAVLAFTQFVEPIARLGLSAVDSLSGVAAFLPGAAADAVVGASLFGEISGGGGDLLPGWAGALVLLAYAAVLTVVGRWTTFARDVA</sequence>
<feature type="transmembrane region" description="Helical" evidence="1">
    <location>
        <begin position="68"/>
        <end position="91"/>
    </location>
</feature>
<feature type="transmembrane region" description="Helical" evidence="1">
    <location>
        <begin position="214"/>
        <end position="236"/>
    </location>
</feature>
<organism evidence="2">
    <name type="scientific">freshwater metagenome</name>
    <dbReference type="NCBI Taxonomy" id="449393"/>
    <lineage>
        <taxon>unclassified sequences</taxon>
        <taxon>metagenomes</taxon>
        <taxon>ecological metagenomes</taxon>
    </lineage>
</organism>